<keyword evidence="8" id="KW-1185">Reference proteome</keyword>
<dbReference type="Gene3D" id="3.40.366.10">
    <property type="entry name" value="Malonyl-Coenzyme A Acyl Carrier Protein, domain 2"/>
    <property type="match status" value="1"/>
</dbReference>
<dbReference type="SUPFAM" id="SSF55048">
    <property type="entry name" value="Probable ACP-binding domain of malonyl-CoA ACP transacylase"/>
    <property type="match status" value="1"/>
</dbReference>
<gene>
    <name evidence="7" type="ORF">SAMN04489812_2088</name>
</gene>
<evidence type="ECO:0000256" key="3">
    <source>
        <dbReference type="ARBA" id="ARBA00023315"/>
    </source>
</evidence>
<accession>A0A1H1SP81</accession>
<dbReference type="EC" id="2.3.1.39" evidence="1"/>
<evidence type="ECO:0000256" key="2">
    <source>
        <dbReference type="ARBA" id="ARBA00022679"/>
    </source>
</evidence>
<name>A0A1H1SP81_9ACTN</name>
<dbReference type="SUPFAM" id="SSF52151">
    <property type="entry name" value="FabD/lysophospholipase-like"/>
    <property type="match status" value="1"/>
</dbReference>
<dbReference type="InterPro" id="IPR014043">
    <property type="entry name" value="Acyl_transferase_dom"/>
</dbReference>
<protein>
    <recommendedName>
        <fullName evidence="1">[acyl-carrier-protein] S-malonyltransferase</fullName>
        <ecNumber evidence="1">2.3.1.39</ecNumber>
    </recommendedName>
</protein>
<evidence type="ECO:0000256" key="4">
    <source>
        <dbReference type="ARBA" id="ARBA00048462"/>
    </source>
</evidence>
<dbReference type="AlphaFoldDB" id="A0A1H1SP81"/>
<dbReference type="PANTHER" id="PTHR42681">
    <property type="entry name" value="MALONYL-COA-ACYL CARRIER PROTEIN TRANSACYLASE, MITOCHONDRIAL"/>
    <property type="match status" value="1"/>
</dbReference>
<sequence length="345" mass="35557">MTVGNDCYDASDRHGPIAVVANGTAGWVPPRSLAPWLDDPTDVARIRWMSDVTGVDLIHLGTVAGQRDLSDPASNQPLATALQILVGEQLLRTADPAEIILAGHGTGEIAVAVLAGALAPEAGLQLAVRVGQAQSAAASRRPGGQVALLGGDPDDITERAHELGLSVAAYNGGGAIVVSGPSDALDELLTAPPLHARAERLPASGAYTSELMTDVTSQVHRALSDLRIGALRHPAVSGFDGLLAESADSYINGIVAQLTGPVHWDLIMDSLAKADSVAILELPPAGALSALVVRGMPGVQVTPIRTPLDLVEATARTMPLGGRHLAQKLSQEEFPGSATVPDRPL</sequence>
<evidence type="ECO:0000313" key="7">
    <source>
        <dbReference type="EMBL" id="SDS49817.1"/>
    </source>
</evidence>
<evidence type="ECO:0000313" key="8">
    <source>
        <dbReference type="Proteomes" id="UP000199103"/>
    </source>
</evidence>
<dbReference type="GO" id="GO:0005829">
    <property type="term" value="C:cytosol"/>
    <property type="evidence" value="ECO:0007669"/>
    <property type="project" value="TreeGrafter"/>
</dbReference>
<feature type="domain" description="Malonyl-CoA:ACP transacylase (MAT)" evidence="6">
    <location>
        <begin position="28"/>
        <end position="325"/>
    </location>
</feature>
<reference evidence="7 8" key="1">
    <citation type="submission" date="2016-10" db="EMBL/GenBank/DDBJ databases">
        <authorList>
            <person name="de Groot N.N."/>
        </authorList>
    </citation>
    <scope>NUCLEOTIDE SEQUENCE [LARGE SCALE GENOMIC DNA]</scope>
    <source>
        <strain evidence="7 8">DSM 21800</strain>
    </source>
</reference>
<dbReference type="GO" id="GO:0004314">
    <property type="term" value="F:[acyl-carrier-protein] S-malonyltransferase activity"/>
    <property type="evidence" value="ECO:0007669"/>
    <property type="project" value="UniProtKB-EC"/>
</dbReference>
<proteinExistence type="predicted"/>
<dbReference type="PANTHER" id="PTHR42681:SF1">
    <property type="entry name" value="MALONYL-COA-ACYL CARRIER PROTEIN TRANSACYLASE, MITOCHONDRIAL"/>
    <property type="match status" value="1"/>
</dbReference>
<dbReference type="InterPro" id="IPR050858">
    <property type="entry name" value="Mal-CoA-ACP_Trans/PKS_FabD"/>
</dbReference>
<dbReference type="GO" id="GO:0006633">
    <property type="term" value="P:fatty acid biosynthetic process"/>
    <property type="evidence" value="ECO:0007669"/>
    <property type="project" value="TreeGrafter"/>
</dbReference>
<organism evidence="7 8">
    <name type="scientific">Microlunatus soli</name>
    <dbReference type="NCBI Taxonomy" id="630515"/>
    <lineage>
        <taxon>Bacteria</taxon>
        <taxon>Bacillati</taxon>
        <taxon>Actinomycetota</taxon>
        <taxon>Actinomycetes</taxon>
        <taxon>Propionibacteriales</taxon>
        <taxon>Propionibacteriaceae</taxon>
        <taxon>Microlunatus</taxon>
    </lineage>
</organism>
<dbReference type="EMBL" id="LT629772">
    <property type="protein sequence ID" value="SDS49817.1"/>
    <property type="molecule type" value="Genomic_DNA"/>
</dbReference>
<dbReference type="STRING" id="630515.SAMN04489812_2088"/>
<dbReference type="InterPro" id="IPR016035">
    <property type="entry name" value="Acyl_Trfase/lysoPLipase"/>
</dbReference>
<dbReference type="Gene3D" id="3.30.70.250">
    <property type="entry name" value="Malonyl-CoA ACP transacylase, ACP-binding"/>
    <property type="match status" value="1"/>
</dbReference>
<evidence type="ECO:0000256" key="5">
    <source>
        <dbReference type="SAM" id="MobiDB-lite"/>
    </source>
</evidence>
<dbReference type="InterPro" id="IPR001227">
    <property type="entry name" value="Ac_transferase_dom_sf"/>
</dbReference>
<evidence type="ECO:0000259" key="6">
    <source>
        <dbReference type="SMART" id="SM00827"/>
    </source>
</evidence>
<dbReference type="InterPro" id="IPR016036">
    <property type="entry name" value="Malonyl_transacylase_ACP-bd"/>
</dbReference>
<dbReference type="SMART" id="SM00827">
    <property type="entry name" value="PKS_AT"/>
    <property type="match status" value="1"/>
</dbReference>
<dbReference type="RefSeq" id="WP_091524030.1">
    <property type="nucleotide sequence ID" value="NZ_LT629772.1"/>
</dbReference>
<dbReference type="Proteomes" id="UP000199103">
    <property type="component" value="Chromosome I"/>
</dbReference>
<evidence type="ECO:0000256" key="1">
    <source>
        <dbReference type="ARBA" id="ARBA00013258"/>
    </source>
</evidence>
<comment type="catalytic activity">
    <reaction evidence="4">
        <text>holo-[ACP] + malonyl-CoA = malonyl-[ACP] + CoA</text>
        <dbReference type="Rhea" id="RHEA:41792"/>
        <dbReference type="Rhea" id="RHEA-COMP:9623"/>
        <dbReference type="Rhea" id="RHEA-COMP:9685"/>
        <dbReference type="ChEBI" id="CHEBI:57287"/>
        <dbReference type="ChEBI" id="CHEBI:57384"/>
        <dbReference type="ChEBI" id="CHEBI:64479"/>
        <dbReference type="ChEBI" id="CHEBI:78449"/>
        <dbReference type="EC" id="2.3.1.39"/>
    </reaction>
</comment>
<dbReference type="Pfam" id="PF00698">
    <property type="entry name" value="Acyl_transf_1"/>
    <property type="match status" value="1"/>
</dbReference>
<keyword evidence="3" id="KW-0012">Acyltransferase</keyword>
<keyword evidence="2 7" id="KW-0808">Transferase</keyword>
<feature type="region of interest" description="Disordered" evidence="5">
    <location>
        <begin position="326"/>
        <end position="345"/>
    </location>
</feature>
<dbReference type="OrthoDB" id="3248271at2"/>